<evidence type="ECO:0000313" key="3">
    <source>
        <dbReference type="Proteomes" id="UP001552299"/>
    </source>
</evidence>
<evidence type="ECO:0000313" key="2">
    <source>
        <dbReference type="EMBL" id="KAL0924655.1"/>
    </source>
</evidence>
<proteinExistence type="predicted"/>
<sequence>MDFNNLCYIVFKYGGYWSVVKGQSRLKYVGGSQKTLKLARSDVNLLLLKEPTEALCLWLRGNAYDIHYNINGTSPKNYMPIISDTDVIDMLIDSSNSTEWRWNVYGFFAAPDLEENSLCVGSLTNQELLQLAHTVIVHGEYELRPSIALGLLGVDVCHLKSKYLGVLFFVNFLDGNNGLYTIAFVVAESESKKSWEWFLNNLSEAFSCDIEHLVFISDMEKCLGEAIKVVFPNAEHRVLTSV</sequence>
<dbReference type="Pfam" id="PF10551">
    <property type="entry name" value="MULE"/>
    <property type="match status" value="1"/>
</dbReference>
<reference evidence="2 3" key="1">
    <citation type="journal article" date="2024" name="Plant Biotechnol. J.">
        <title>Dendrobium thyrsiflorum genome and its molecular insights into genes involved in important horticultural traits.</title>
        <authorList>
            <person name="Chen B."/>
            <person name="Wang J.Y."/>
            <person name="Zheng P.J."/>
            <person name="Li K.L."/>
            <person name="Liang Y.M."/>
            <person name="Chen X.F."/>
            <person name="Zhang C."/>
            <person name="Zhao X."/>
            <person name="He X."/>
            <person name="Zhang G.Q."/>
            <person name="Liu Z.J."/>
            <person name="Xu Q."/>
        </authorList>
    </citation>
    <scope>NUCLEOTIDE SEQUENCE [LARGE SCALE GENOMIC DNA]</scope>
    <source>
        <strain evidence="2">GZMU011</strain>
    </source>
</reference>
<gene>
    <name evidence="2" type="ORF">M5K25_005504</name>
</gene>
<comment type="caution">
    <text evidence="2">The sequence shown here is derived from an EMBL/GenBank/DDBJ whole genome shotgun (WGS) entry which is preliminary data.</text>
</comment>
<feature type="domain" description="MULE transposase" evidence="1">
    <location>
        <begin position="152"/>
        <end position="237"/>
    </location>
</feature>
<accession>A0ABD0VI42</accession>
<organism evidence="2 3">
    <name type="scientific">Dendrobium thyrsiflorum</name>
    <name type="common">Pinecone-like raceme dendrobium</name>
    <name type="synonym">Orchid</name>
    <dbReference type="NCBI Taxonomy" id="117978"/>
    <lineage>
        <taxon>Eukaryota</taxon>
        <taxon>Viridiplantae</taxon>
        <taxon>Streptophyta</taxon>
        <taxon>Embryophyta</taxon>
        <taxon>Tracheophyta</taxon>
        <taxon>Spermatophyta</taxon>
        <taxon>Magnoliopsida</taxon>
        <taxon>Liliopsida</taxon>
        <taxon>Asparagales</taxon>
        <taxon>Orchidaceae</taxon>
        <taxon>Epidendroideae</taxon>
        <taxon>Malaxideae</taxon>
        <taxon>Dendrobiinae</taxon>
        <taxon>Dendrobium</taxon>
    </lineage>
</organism>
<dbReference type="PANTHER" id="PTHR31973">
    <property type="entry name" value="POLYPROTEIN, PUTATIVE-RELATED"/>
    <property type="match status" value="1"/>
</dbReference>
<evidence type="ECO:0000259" key="1">
    <source>
        <dbReference type="Pfam" id="PF10551"/>
    </source>
</evidence>
<dbReference type="EMBL" id="JANQDX010000005">
    <property type="protein sequence ID" value="KAL0924655.1"/>
    <property type="molecule type" value="Genomic_DNA"/>
</dbReference>
<name>A0ABD0VI42_DENTH</name>
<dbReference type="PANTHER" id="PTHR31973:SF187">
    <property type="entry name" value="MUTATOR TRANSPOSASE MUDRA PROTEIN"/>
    <property type="match status" value="1"/>
</dbReference>
<dbReference type="Proteomes" id="UP001552299">
    <property type="component" value="Unassembled WGS sequence"/>
</dbReference>
<dbReference type="AlphaFoldDB" id="A0ABD0VI42"/>
<protein>
    <recommendedName>
        <fullName evidence="1">MULE transposase domain-containing protein</fullName>
    </recommendedName>
</protein>
<dbReference type="InterPro" id="IPR018289">
    <property type="entry name" value="MULE_transposase_dom"/>
</dbReference>
<keyword evidence="3" id="KW-1185">Reference proteome</keyword>